<dbReference type="EMBL" id="CADCWF010000360">
    <property type="protein sequence ID" value="CAA9583135.1"/>
    <property type="molecule type" value="Genomic_DNA"/>
</dbReference>
<reference evidence="2" key="1">
    <citation type="submission" date="2020-02" db="EMBL/GenBank/DDBJ databases">
        <authorList>
            <person name="Meier V. D."/>
        </authorList>
    </citation>
    <scope>NUCLEOTIDE SEQUENCE</scope>
    <source>
        <strain evidence="2">AVDCRST_MAG59</strain>
    </source>
</reference>
<gene>
    <name evidence="2" type="ORF">AVDCRST_MAG59-5071</name>
</gene>
<sequence length="94" mass="9742">GQRGQPPGLPGQGAGGASRQPGRARSRPDVLRRVLRPGTRIVAVGVPCRICPRSPGRSGDSRPWDARPRRAERPGGNGDVADPPGRSGPGRAPV</sequence>
<feature type="non-terminal residue" evidence="2">
    <location>
        <position position="1"/>
    </location>
</feature>
<accession>A0A6J4VM85</accession>
<protein>
    <submittedName>
        <fullName evidence="2">Uncharacterized protein</fullName>
    </submittedName>
</protein>
<feature type="region of interest" description="Disordered" evidence="1">
    <location>
        <begin position="1"/>
        <end position="34"/>
    </location>
</feature>
<feature type="compositionally biased region" description="Basic and acidic residues" evidence="1">
    <location>
        <begin position="59"/>
        <end position="73"/>
    </location>
</feature>
<feature type="region of interest" description="Disordered" evidence="1">
    <location>
        <begin position="49"/>
        <end position="94"/>
    </location>
</feature>
<feature type="non-terminal residue" evidence="2">
    <location>
        <position position="94"/>
    </location>
</feature>
<evidence type="ECO:0000313" key="2">
    <source>
        <dbReference type="EMBL" id="CAA9583135.1"/>
    </source>
</evidence>
<evidence type="ECO:0000256" key="1">
    <source>
        <dbReference type="SAM" id="MobiDB-lite"/>
    </source>
</evidence>
<name>A0A6J4VM85_9BACT</name>
<dbReference type="AlphaFoldDB" id="A0A6J4VM85"/>
<proteinExistence type="predicted"/>
<organism evidence="2">
    <name type="scientific">uncultured Thermomicrobiales bacterium</name>
    <dbReference type="NCBI Taxonomy" id="1645740"/>
    <lineage>
        <taxon>Bacteria</taxon>
        <taxon>Pseudomonadati</taxon>
        <taxon>Thermomicrobiota</taxon>
        <taxon>Thermomicrobia</taxon>
        <taxon>Thermomicrobiales</taxon>
        <taxon>environmental samples</taxon>
    </lineage>
</organism>